<evidence type="ECO:0000313" key="1">
    <source>
        <dbReference type="EMBL" id="QHI14338.1"/>
    </source>
</evidence>
<dbReference type="Proteomes" id="UP000463868">
    <property type="component" value="Chromosome"/>
</dbReference>
<proteinExistence type="predicted"/>
<dbReference type="AlphaFoldDB" id="A0A857IM45"/>
<protein>
    <submittedName>
        <fullName evidence="1">Uncharacterized protein</fullName>
    </submittedName>
</protein>
<evidence type="ECO:0000313" key="2">
    <source>
        <dbReference type="Proteomes" id="UP000463868"/>
    </source>
</evidence>
<gene>
    <name evidence="1" type="ORF">AhaeAN43_13695</name>
</gene>
<name>A0A857IM45_ACIHA</name>
<dbReference type="RefSeq" id="WP_017396213.1">
    <property type="nucleotide sequence ID" value="NZ_CP031972.1"/>
</dbReference>
<dbReference type="EMBL" id="CP031976">
    <property type="protein sequence ID" value="QHI14338.1"/>
    <property type="molecule type" value="Genomic_DNA"/>
</dbReference>
<accession>A0A857IM45</accession>
<sequence>MTAQVAIKIDENNEHPRKSLVDKIKFCEGRRIDLDIVEDIFEKAGVDVAHRWGSLTSEAVRCSDAKASQIEEKISTLLENHIRYDNKLIMVFNHLTDDDIHEFINAFIKVYSDSTSFEGTEYTADSCHQVTEDLILYNFKIVREISERKELTMSDLGNLAEDVLGQYSRIIGYRPVKITCFDALAIDIKNKRLILQLDLGSIVLANAVDKFFQNLRVSINKAFRKLGVTNCRVPEKAQFLNLYTTLQNFYDNEEGEVTKASFSTSKNNHHETLRDRARDIRKAEYHLRGKAAEEALGGKIRPYRISKRFERITNTWPQVYTGVHYRYFNKAISGAKSLYEAHIFDIKSYDDYIFIIDKILVNRTVT</sequence>
<organism evidence="1 2">
    <name type="scientific">Acinetobacter haemolyticus</name>
    <dbReference type="NCBI Taxonomy" id="29430"/>
    <lineage>
        <taxon>Bacteria</taxon>
        <taxon>Pseudomonadati</taxon>
        <taxon>Pseudomonadota</taxon>
        <taxon>Gammaproteobacteria</taxon>
        <taxon>Moraxellales</taxon>
        <taxon>Moraxellaceae</taxon>
        <taxon>Acinetobacter</taxon>
    </lineage>
</organism>
<reference evidence="1 2" key="1">
    <citation type="submission" date="2018-08" db="EMBL/GenBank/DDBJ databases">
        <title>Analysis of the genomic diversity of Mexican Acinetobacter haemolyticus clinical isolates.</title>
        <authorList>
            <person name="Castro-Jaimes S."/>
            <person name="Cevallos M.A."/>
        </authorList>
    </citation>
    <scope>NUCLEOTIDE SEQUENCE [LARGE SCALE GENOMIC DNA]</scope>
    <source>
        <strain evidence="1 2">AN43</strain>
    </source>
</reference>